<dbReference type="GO" id="GO:0000776">
    <property type="term" value="C:kinetochore"/>
    <property type="evidence" value="ECO:0007669"/>
    <property type="project" value="TreeGrafter"/>
</dbReference>
<dbReference type="Gene3D" id="3.30.900.10">
    <property type="entry name" value="HORMA domain"/>
    <property type="match status" value="1"/>
</dbReference>
<keyword evidence="9" id="KW-1185">Reference proteome</keyword>
<dbReference type="Proteomes" id="UP000271098">
    <property type="component" value="Unassembled WGS sequence"/>
</dbReference>
<keyword evidence="5" id="KW-0539">Nucleus</keyword>
<sequence length="139" mass="15992">MQYFFVTSVWLENKQLRKVVLVISDIQSKEILERWQFDIEQESETGENGYCFILTTSSDEMESLCLFAFRGDTSVTFLPLLEKRCSFDVLTYTGKQTDTPENWTESSTCVISDAEEIQLRSFSTGLHSVHAKVAYKTSM</sequence>
<proteinExistence type="inferred from homology"/>
<evidence type="ECO:0000256" key="5">
    <source>
        <dbReference type="ARBA" id="ARBA00023242"/>
    </source>
</evidence>
<evidence type="ECO:0000256" key="6">
    <source>
        <dbReference type="ARBA" id="ARBA00023306"/>
    </source>
</evidence>
<evidence type="ECO:0000313" key="10">
    <source>
        <dbReference type="WBParaSite" id="GPUH_0002332201-mRNA-1"/>
    </source>
</evidence>
<keyword evidence="4" id="KW-0498">Mitosis</keyword>
<evidence type="ECO:0000256" key="2">
    <source>
        <dbReference type="ARBA" id="ARBA00010348"/>
    </source>
</evidence>
<evidence type="ECO:0000256" key="4">
    <source>
        <dbReference type="ARBA" id="ARBA00022776"/>
    </source>
</evidence>
<evidence type="ECO:0000259" key="7">
    <source>
        <dbReference type="PROSITE" id="PS50815"/>
    </source>
</evidence>
<dbReference type="GO" id="GO:0007094">
    <property type="term" value="P:mitotic spindle assembly checkpoint signaling"/>
    <property type="evidence" value="ECO:0007669"/>
    <property type="project" value="TreeGrafter"/>
</dbReference>
<dbReference type="PANTHER" id="PTHR11842">
    <property type="entry name" value="MITOTIC SPINDLE ASSEMBLY CHECKPOINT PROTEIN MAD2"/>
    <property type="match status" value="1"/>
</dbReference>
<dbReference type="GO" id="GO:0051301">
    <property type="term" value="P:cell division"/>
    <property type="evidence" value="ECO:0007669"/>
    <property type="project" value="UniProtKB-KW"/>
</dbReference>
<dbReference type="Pfam" id="PF02301">
    <property type="entry name" value="HORMA"/>
    <property type="match status" value="1"/>
</dbReference>
<reference evidence="8 9" key="2">
    <citation type="submission" date="2018-11" db="EMBL/GenBank/DDBJ databases">
        <authorList>
            <consortium name="Pathogen Informatics"/>
        </authorList>
    </citation>
    <scope>NUCLEOTIDE SEQUENCE [LARGE SCALE GENOMIC DNA]</scope>
</reference>
<organism evidence="10">
    <name type="scientific">Gongylonema pulchrum</name>
    <dbReference type="NCBI Taxonomy" id="637853"/>
    <lineage>
        <taxon>Eukaryota</taxon>
        <taxon>Metazoa</taxon>
        <taxon>Ecdysozoa</taxon>
        <taxon>Nematoda</taxon>
        <taxon>Chromadorea</taxon>
        <taxon>Rhabditida</taxon>
        <taxon>Spirurina</taxon>
        <taxon>Spiruromorpha</taxon>
        <taxon>Spiruroidea</taxon>
        <taxon>Gongylonematidae</taxon>
        <taxon>Gongylonema</taxon>
    </lineage>
</organism>
<dbReference type="PANTHER" id="PTHR11842:SF11">
    <property type="entry name" value="MITOTIC SPINDLE ASSEMBLY CHECKPOINT PROTEIN MAD2A"/>
    <property type="match status" value="1"/>
</dbReference>
<dbReference type="SUPFAM" id="SSF56019">
    <property type="entry name" value="The spindle assembly checkpoint protein mad2"/>
    <property type="match status" value="1"/>
</dbReference>
<dbReference type="PROSITE" id="PS50815">
    <property type="entry name" value="HORMA"/>
    <property type="match status" value="1"/>
</dbReference>
<keyword evidence="6" id="KW-0131">Cell cycle</keyword>
<comment type="similarity">
    <text evidence="2">Belongs to the MAD2 family.</text>
</comment>
<reference evidence="10" key="1">
    <citation type="submission" date="2016-06" db="UniProtKB">
        <authorList>
            <consortium name="WormBaseParasite"/>
        </authorList>
    </citation>
    <scope>IDENTIFICATION</scope>
</reference>
<dbReference type="InterPro" id="IPR036570">
    <property type="entry name" value="HORMA_dom_sf"/>
</dbReference>
<dbReference type="WBParaSite" id="GPUH_0002332201-mRNA-1">
    <property type="protein sequence ID" value="GPUH_0002332201-mRNA-1"/>
    <property type="gene ID" value="GPUH_0002332201"/>
</dbReference>
<gene>
    <name evidence="8" type="ORF">GPUH_LOCUS23292</name>
</gene>
<evidence type="ECO:0000256" key="3">
    <source>
        <dbReference type="ARBA" id="ARBA00022618"/>
    </source>
</evidence>
<evidence type="ECO:0000313" key="8">
    <source>
        <dbReference type="EMBL" id="VDN41260.1"/>
    </source>
</evidence>
<feature type="domain" description="HORMA" evidence="7">
    <location>
        <begin position="1"/>
        <end position="133"/>
    </location>
</feature>
<keyword evidence="3" id="KW-0132">Cell division</keyword>
<accession>A0A183EQQ1</accession>
<evidence type="ECO:0000256" key="1">
    <source>
        <dbReference type="ARBA" id="ARBA00004123"/>
    </source>
</evidence>
<evidence type="ECO:0000313" key="9">
    <source>
        <dbReference type="Proteomes" id="UP000271098"/>
    </source>
</evidence>
<dbReference type="GO" id="GO:0005737">
    <property type="term" value="C:cytoplasm"/>
    <property type="evidence" value="ECO:0007669"/>
    <property type="project" value="TreeGrafter"/>
</dbReference>
<name>A0A183EQQ1_9BILA</name>
<dbReference type="EMBL" id="UYRT01097402">
    <property type="protein sequence ID" value="VDN41260.1"/>
    <property type="molecule type" value="Genomic_DNA"/>
</dbReference>
<comment type="subcellular location">
    <subcellularLocation>
        <location evidence="1">Nucleus</location>
    </subcellularLocation>
</comment>
<dbReference type="GO" id="GO:0005654">
    <property type="term" value="C:nucleoplasm"/>
    <property type="evidence" value="ECO:0007669"/>
    <property type="project" value="TreeGrafter"/>
</dbReference>
<dbReference type="AlphaFoldDB" id="A0A183EQQ1"/>
<dbReference type="InterPro" id="IPR003511">
    <property type="entry name" value="HORMA_dom"/>
</dbReference>
<dbReference type="InterPro" id="IPR045091">
    <property type="entry name" value="Mad2-like"/>
</dbReference>
<protein>
    <submittedName>
        <fullName evidence="10">HORMA domain-containing protein</fullName>
    </submittedName>
</protein>
<dbReference type="OrthoDB" id="1806at2759"/>